<keyword evidence="1" id="KW-0472">Membrane</keyword>
<evidence type="ECO:0000256" key="1">
    <source>
        <dbReference type="SAM" id="Phobius"/>
    </source>
</evidence>
<feature type="transmembrane region" description="Helical" evidence="1">
    <location>
        <begin position="39"/>
        <end position="59"/>
    </location>
</feature>
<dbReference type="Proteomes" id="UP000287823">
    <property type="component" value="Unassembled WGS sequence"/>
</dbReference>
<accession>A0A432WJH2</accession>
<protein>
    <submittedName>
        <fullName evidence="2">Uncharacterized protein</fullName>
    </submittedName>
</protein>
<reference evidence="2 3" key="1">
    <citation type="journal article" date="2011" name="Front. Microbiol.">
        <title>Genomic signatures of strain selection and enhancement in Bacillus atrophaeus var. globigii, a historical biowarfare simulant.</title>
        <authorList>
            <person name="Gibbons H.S."/>
            <person name="Broomall S.M."/>
            <person name="McNew L.A."/>
            <person name="Daligault H."/>
            <person name="Chapman C."/>
            <person name="Bruce D."/>
            <person name="Karavis M."/>
            <person name="Krepps M."/>
            <person name="McGregor P.A."/>
            <person name="Hong C."/>
            <person name="Park K.H."/>
            <person name="Akmal A."/>
            <person name="Feldman A."/>
            <person name="Lin J.S."/>
            <person name="Chang W.E."/>
            <person name="Higgs B.W."/>
            <person name="Demirev P."/>
            <person name="Lindquist J."/>
            <person name="Liem A."/>
            <person name="Fochler E."/>
            <person name="Read T.D."/>
            <person name="Tapia R."/>
            <person name="Johnson S."/>
            <person name="Bishop-Lilly K.A."/>
            <person name="Detter C."/>
            <person name="Han C."/>
            <person name="Sozhamannan S."/>
            <person name="Rosenzweig C.N."/>
            <person name="Skowronski E.W."/>
        </authorList>
    </citation>
    <scope>NUCLEOTIDE SEQUENCE [LARGE SCALE GENOMIC DNA]</scope>
    <source>
        <strain evidence="2 3">Y4G10-17</strain>
    </source>
</reference>
<evidence type="ECO:0000313" key="2">
    <source>
        <dbReference type="EMBL" id="RUO33847.1"/>
    </source>
</evidence>
<dbReference type="EMBL" id="PIPO01000002">
    <property type="protein sequence ID" value="RUO33847.1"/>
    <property type="molecule type" value="Genomic_DNA"/>
</dbReference>
<keyword evidence="3" id="KW-1185">Reference proteome</keyword>
<feature type="transmembrane region" description="Helical" evidence="1">
    <location>
        <begin position="65"/>
        <end position="86"/>
    </location>
</feature>
<feature type="transmembrane region" description="Helical" evidence="1">
    <location>
        <begin position="98"/>
        <end position="119"/>
    </location>
</feature>
<keyword evidence="1" id="KW-0812">Transmembrane</keyword>
<keyword evidence="1" id="KW-1133">Transmembrane helix</keyword>
<sequence length="127" mass="13906">MTPALALGLACILFLWAVLLGIMLAFARFGKEANPPPVLVWWHGGFAITGFLILLYGSFFVGYPMLANIGVALIALAAFFGLWMYFRYHRNDQLIPPVIVWGHGLVAVVGFIMILSAMLNLQNTGHG</sequence>
<feature type="transmembrane region" description="Helical" evidence="1">
    <location>
        <begin position="6"/>
        <end position="27"/>
    </location>
</feature>
<gene>
    <name evidence="2" type="ORF">CWE14_05135</name>
</gene>
<evidence type="ECO:0000313" key="3">
    <source>
        <dbReference type="Proteomes" id="UP000287823"/>
    </source>
</evidence>
<comment type="caution">
    <text evidence="2">The sequence shown here is derived from an EMBL/GenBank/DDBJ whole genome shotgun (WGS) entry which is preliminary data.</text>
</comment>
<dbReference type="AlphaFoldDB" id="A0A432WJH2"/>
<organism evidence="2 3">
    <name type="scientific">Aliidiomarina soli</name>
    <dbReference type="NCBI Taxonomy" id="1928574"/>
    <lineage>
        <taxon>Bacteria</taxon>
        <taxon>Pseudomonadati</taxon>
        <taxon>Pseudomonadota</taxon>
        <taxon>Gammaproteobacteria</taxon>
        <taxon>Alteromonadales</taxon>
        <taxon>Idiomarinaceae</taxon>
        <taxon>Aliidiomarina</taxon>
    </lineage>
</organism>
<name>A0A432WJH2_9GAMM</name>
<dbReference type="RefSeq" id="WP_126798414.1">
    <property type="nucleotide sequence ID" value="NZ_PIPO01000002.1"/>
</dbReference>
<proteinExistence type="predicted"/>